<evidence type="ECO:0000313" key="3">
    <source>
        <dbReference type="Proteomes" id="UP001064489"/>
    </source>
</evidence>
<dbReference type="InterPro" id="IPR053151">
    <property type="entry name" value="RNase_H-like"/>
</dbReference>
<protein>
    <recommendedName>
        <fullName evidence="1">RNase H type-1 domain-containing protein</fullName>
    </recommendedName>
</protein>
<feature type="domain" description="RNase H type-1" evidence="1">
    <location>
        <begin position="541"/>
        <end position="679"/>
    </location>
</feature>
<evidence type="ECO:0000313" key="2">
    <source>
        <dbReference type="EMBL" id="KAI9194953.1"/>
    </source>
</evidence>
<keyword evidence="3" id="KW-1185">Reference proteome</keyword>
<dbReference type="Pfam" id="PF13966">
    <property type="entry name" value="zf-RVT"/>
    <property type="match status" value="1"/>
</dbReference>
<dbReference type="PANTHER" id="PTHR47723">
    <property type="entry name" value="OS05G0353850 PROTEIN"/>
    <property type="match status" value="1"/>
</dbReference>
<gene>
    <name evidence="2" type="ORF">LWI28_010396</name>
</gene>
<dbReference type="EMBL" id="JAJSOW010000003">
    <property type="protein sequence ID" value="KAI9194953.1"/>
    <property type="molecule type" value="Genomic_DNA"/>
</dbReference>
<dbReference type="Gene3D" id="3.30.420.10">
    <property type="entry name" value="Ribonuclease H-like superfamily/Ribonuclease H"/>
    <property type="match status" value="2"/>
</dbReference>
<dbReference type="InterPro" id="IPR012337">
    <property type="entry name" value="RNaseH-like_sf"/>
</dbReference>
<dbReference type="PROSITE" id="PS50879">
    <property type="entry name" value="RNASE_H_1"/>
    <property type="match status" value="1"/>
</dbReference>
<accession>A0AAD5P1N9</accession>
<dbReference type="InterPro" id="IPR002156">
    <property type="entry name" value="RNaseH_domain"/>
</dbReference>
<dbReference type="GO" id="GO:0004523">
    <property type="term" value="F:RNA-DNA hybrid ribonuclease activity"/>
    <property type="evidence" value="ECO:0007669"/>
    <property type="project" value="InterPro"/>
</dbReference>
<organism evidence="2 3">
    <name type="scientific">Acer negundo</name>
    <name type="common">Box elder</name>
    <dbReference type="NCBI Taxonomy" id="4023"/>
    <lineage>
        <taxon>Eukaryota</taxon>
        <taxon>Viridiplantae</taxon>
        <taxon>Streptophyta</taxon>
        <taxon>Embryophyta</taxon>
        <taxon>Tracheophyta</taxon>
        <taxon>Spermatophyta</taxon>
        <taxon>Magnoliopsida</taxon>
        <taxon>eudicotyledons</taxon>
        <taxon>Gunneridae</taxon>
        <taxon>Pentapetalae</taxon>
        <taxon>rosids</taxon>
        <taxon>malvids</taxon>
        <taxon>Sapindales</taxon>
        <taxon>Sapindaceae</taxon>
        <taxon>Hippocastanoideae</taxon>
        <taxon>Acereae</taxon>
        <taxon>Acer</taxon>
    </lineage>
</organism>
<dbReference type="PANTHER" id="PTHR47723:SF19">
    <property type="entry name" value="POLYNUCLEOTIDYL TRANSFERASE, RIBONUCLEASE H-LIKE SUPERFAMILY PROTEIN"/>
    <property type="match status" value="1"/>
</dbReference>
<evidence type="ECO:0000259" key="1">
    <source>
        <dbReference type="PROSITE" id="PS50879"/>
    </source>
</evidence>
<dbReference type="InterPro" id="IPR044730">
    <property type="entry name" value="RNase_H-like_dom_plant"/>
</dbReference>
<dbReference type="GO" id="GO:0003676">
    <property type="term" value="F:nucleic acid binding"/>
    <property type="evidence" value="ECO:0007669"/>
    <property type="project" value="InterPro"/>
</dbReference>
<reference evidence="2" key="2">
    <citation type="submission" date="2023-02" db="EMBL/GenBank/DDBJ databases">
        <authorList>
            <person name="Swenson N.G."/>
            <person name="Wegrzyn J.L."/>
            <person name="Mcevoy S.L."/>
        </authorList>
    </citation>
    <scope>NUCLEOTIDE SEQUENCE</scope>
    <source>
        <strain evidence="2">91603</strain>
        <tissue evidence="2">Leaf</tissue>
    </source>
</reference>
<reference evidence="2" key="1">
    <citation type="journal article" date="2022" name="Plant J.">
        <title>Strategies of tolerance reflected in two North American maple genomes.</title>
        <authorList>
            <person name="McEvoy S.L."/>
            <person name="Sezen U.U."/>
            <person name="Trouern-Trend A."/>
            <person name="McMahon S.M."/>
            <person name="Schaberg P.G."/>
            <person name="Yang J."/>
            <person name="Wegrzyn J.L."/>
            <person name="Swenson N.G."/>
        </authorList>
    </citation>
    <scope>NUCLEOTIDE SEQUENCE</scope>
    <source>
        <strain evidence="2">91603</strain>
    </source>
</reference>
<sequence length="679" mass="77032">MRREDFAVISALDRDTVVVCRVGEKPIRKEDLRKERDEKENELESLGGENSQLVVTVKESEIVLNVGKDIVNGQVKFGGCLGSKNINEISEKSNSGREMVIVEEVKDVEEEVEGVVCGNSFAVLSDDGGSLLMAFVYAKCSQLERRVLWEQLQGSSAFNMPWVVLGDFNTIRSDTKKVGGRPRNSSSMVEFSECISRCGLMDLRFEGRQLSWCNGHQGLHHLVGKLKRMKQRLRVWNKETFGRVDDFIRELKERVENHEEMLQAEYLETIEEEFLVSKAELDVLYKREEMRLAQQAKIKWLSEGDQNSKFFHAVIAQIRRNSCVKSLVLLDGSSLNNIELVHNGAVNYFEQFLDINVPVQGVDLENLFIQVSRRVKLLKFGWAKWIWHKCLPKKIAVCMWKVAFNCLSVDEKVRSVRVLIVSACNCCCSRGIEDLDHILNNGDFASNLWRKVSVEVGVPFLAHRIIWRLWKRRCAARLEGKLESISDVWLSIKHWVQILSNSLIEERHWNYSDDRVLRNMEVQILLKKQKKIQVLRWLKPTLGRLKLNLDGSSLGNPSPAGGGGVLRDSSGNFIFGFSKFFGSCSNNETELQVVVEGLSICKHLGHDSLRNPSPTGGGGVLRDSSGNFIFGFSKFFGSCSNNETELQVVVEGLSICKHLGHDGIDIECNYDIVISWIRS</sequence>
<proteinExistence type="predicted"/>
<dbReference type="Proteomes" id="UP001064489">
    <property type="component" value="Chromosome 1"/>
</dbReference>
<name>A0AAD5P1N9_ACENE</name>
<dbReference type="InterPro" id="IPR026960">
    <property type="entry name" value="RVT-Znf"/>
</dbReference>
<dbReference type="CDD" id="cd06222">
    <property type="entry name" value="RNase_H_like"/>
    <property type="match status" value="2"/>
</dbReference>
<dbReference type="SUPFAM" id="SSF53098">
    <property type="entry name" value="Ribonuclease H-like"/>
    <property type="match status" value="2"/>
</dbReference>
<dbReference type="Pfam" id="PF13456">
    <property type="entry name" value="RVT_3"/>
    <property type="match status" value="2"/>
</dbReference>
<dbReference type="Gene3D" id="3.60.10.10">
    <property type="entry name" value="Endonuclease/exonuclease/phosphatase"/>
    <property type="match status" value="1"/>
</dbReference>
<dbReference type="InterPro" id="IPR036397">
    <property type="entry name" value="RNaseH_sf"/>
</dbReference>
<dbReference type="AlphaFoldDB" id="A0AAD5P1N9"/>
<dbReference type="SUPFAM" id="SSF56219">
    <property type="entry name" value="DNase I-like"/>
    <property type="match status" value="1"/>
</dbReference>
<comment type="caution">
    <text evidence="2">The sequence shown here is derived from an EMBL/GenBank/DDBJ whole genome shotgun (WGS) entry which is preliminary data.</text>
</comment>
<dbReference type="InterPro" id="IPR036691">
    <property type="entry name" value="Endo/exonu/phosph_ase_sf"/>
</dbReference>